<dbReference type="EMBL" id="BPQV01000015">
    <property type="protein sequence ID" value="GJE29419.1"/>
    <property type="molecule type" value="Genomic_DNA"/>
</dbReference>
<keyword evidence="5 7" id="KW-0472">Membrane</keyword>
<gene>
    <name evidence="8" type="ORF">LKMONMHP_4300</name>
</gene>
<feature type="transmembrane region" description="Helical" evidence="7">
    <location>
        <begin position="84"/>
        <end position="105"/>
    </location>
</feature>
<accession>A0ABQ4TFB8</accession>
<feature type="transmembrane region" description="Helical" evidence="7">
    <location>
        <begin position="293"/>
        <end position="312"/>
    </location>
</feature>
<evidence type="ECO:0000313" key="9">
    <source>
        <dbReference type="Proteomes" id="UP001055156"/>
    </source>
</evidence>
<dbReference type="PANTHER" id="PTHR47089">
    <property type="entry name" value="ABC TRANSPORTER, PERMEASE PROTEIN"/>
    <property type="match status" value="1"/>
</dbReference>
<feature type="transmembrane region" description="Helical" evidence="7">
    <location>
        <begin position="346"/>
        <end position="365"/>
    </location>
</feature>
<feature type="transmembrane region" description="Helical" evidence="7">
    <location>
        <begin position="140"/>
        <end position="161"/>
    </location>
</feature>
<evidence type="ECO:0000256" key="1">
    <source>
        <dbReference type="ARBA" id="ARBA00004651"/>
    </source>
</evidence>
<comment type="subcellular location">
    <subcellularLocation>
        <location evidence="1">Cell membrane</location>
        <topology evidence="1">Multi-pass membrane protein</topology>
    </subcellularLocation>
</comment>
<evidence type="ECO:0000256" key="7">
    <source>
        <dbReference type="SAM" id="Phobius"/>
    </source>
</evidence>
<feature type="transmembrane region" description="Helical" evidence="7">
    <location>
        <begin position="41"/>
        <end position="64"/>
    </location>
</feature>
<evidence type="ECO:0000256" key="5">
    <source>
        <dbReference type="ARBA" id="ARBA00023136"/>
    </source>
</evidence>
<keyword evidence="4 7" id="KW-1133">Transmembrane helix</keyword>
<feature type="region of interest" description="Disordered" evidence="6">
    <location>
        <begin position="1"/>
        <end position="23"/>
    </location>
</feature>
<dbReference type="Proteomes" id="UP001055156">
    <property type="component" value="Unassembled WGS sequence"/>
</dbReference>
<dbReference type="CDD" id="cd06580">
    <property type="entry name" value="TM_PBP1_transp_TpRbsC_like"/>
    <property type="match status" value="1"/>
</dbReference>
<evidence type="ECO:0000313" key="8">
    <source>
        <dbReference type="EMBL" id="GJE29419.1"/>
    </source>
</evidence>
<keyword evidence="3 7" id="KW-0812">Transmembrane</keyword>
<reference evidence="8" key="1">
    <citation type="journal article" date="2021" name="Front. Microbiol.">
        <title>Comprehensive Comparative Genomics and Phenotyping of Methylobacterium Species.</title>
        <authorList>
            <person name="Alessa O."/>
            <person name="Ogura Y."/>
            <person name="Fujitani Y."/>
            <person name="Takami H."/>
            <person name="Hayashi T."/>
            <person name="Sahin N."/>
            <person name="Tani A."/>
        </authorList>
    </citation>
    <scope>NUCLEOTIDE SEQUENCE</scope>
    <source>
        <strain evidence="8">NBRC 15689</strain>
    </source>
</reference>
<feature type="transmembrane region" description="Helical" evidence="7">
    <location>
        <begin position="266"/>
        <end position="287"/>
    </location>
</feature>
<evidence type="ECO:0008006" key="10">
    <source>
        <dbReference type="Google" id="ProtNLM"/>
    </source>
</evidence>
<feature type="transmembrane region" description="Helical" evidence="7">
    <location>
        <begin position="173"/>
        <end position="192"/>
    </location>
</feature>
<feature type="transmembrane region" description="Helical" evidence="7">
    <location>
        <begin position="117"/>
        <end position="134"/>
    </location>
</feature>
<keyword evidence="9" id="KW-1185">Reference proteome</keyword>
<dbReference type="PANTHER" id="PTHR47089:SF1">
    <property type="entry name" value="GUANOSINE ABC TRANSPORTER PERMEASE PROTEIN NUPP"/>
    <property type="match status" value="1"/>
</dbReference>
<evidence type="ECO:0000256" key="3">
    <source>
        <dbReference type="ARBA" id="ARBA00022692"/>
    </source>
</evidence>
<dbReference type="Pfam" id="PF02653">
    <property type="entry name" value="BPD_transp_2"/>
    <property type="match status" value="1"/>
</dbReference>
<reference evidence="8" key="2">
    <citation type="submission" date="2021-08" db="EMBL/GenBank/DDBJ databases">
        <authorList>
            <person name="Tani A."/>
            <person name="Ola A."/>
            <person name="Ogura Y."/>
            <person name="Katsura K."/>
            <person name="Hayashi T."/>
        </authorList>
    </citation>
    <scope>NUCLEOTIDE SEQUENCE</scope>
    <source>
        <strain evidence="8">NBRC 15689</strain>
    </source>
</reference>
<proteinExistence type="predicted"/>
<evidence type="ECO:0000256" key="2">
    <source>
        <dbReference type="ARBA" id="ARBA00022475"/>
    </source>
</evidence>
<feature type="transmembrane region" description="Helical" evidence="7">
    <location>
        <begin position="319"/>
        <end position="340"/>
    </location>
</feature>
<evidence type="ECO:0000256" key="6">
    <source>
        <dbReference type="SAM" id="MobiDB-lite"/>
    </source>
</evidence>
<keyword evidence="2" id="KW-1003">Cell membrane</keyword>
<feature type="transmembrane region" description="Helical" evidence="7">
    <location>
        <begin position="219"/>
        <end position="237"/>
    </location>
</feature>
<name>A0ABQ4TFB8_METOR</name>
<comment type="caution">
    <text evidence="8">The sequence shown here is derived from an EMBL/GenBank/DDBJ whole genome shotgun (WGS) entry which is preliminary data.</text>
</comment>
<organism evidence="8 9">
    <name type="scientific">Methylobacterium organophilum</name>
    <dbReference type="NCBI Taxonomy" id="410"/>
    <lineage>
        <taxon>Bacteria</taxon>
        <taxon>Pseudomonadati</taxon>
        <taxon>Pseudomonadota</taxon>
        <taxon>Alphaproteobacteria</taxon>
        <taxon>Hyphomicrobiales</taxon>
        <taxon>Methylobacteriaceae</taxon>
        <taxon>Methylobacterium</taxon>
    </lineage>
</organism>
<dbReference type="InterPro" id="IPR001851">
    <property type="entry name" value="ABC_transp_permease"/>
</dbReference>
<sequence>MLLTPPPASKPASRPNPEAPRRRTRRLAVEIRQHAPGWLQAAALSGGLLAGLACAAAILMASGVGLSELAQEFVVSVVTSPESFAAVLTQAAPLAIVGLAAALAFRVRFWNIGIEGQMISGAIAATAVALADLGPAPLRLGLMGLAAALGGALWMLGPTLLRLRLGLNEIISTLLLNYVALNGLLHLLYGPWRDPESNFPNSALFGPAERLADLGWQNLTAALPLALVLLLAGWWLIDVSRFGFLMRVAEANPRLGQAQGLPMTRVLLAATLLSGALAGVAGFAICAGVEHRLTQSFAVGYGFSGILIAFLARNNPLAVLVVAFAVGTLFVAGQSLQVFYQIPSSAVQLVQAVIVLCVAASDFFIRHRLRWID</sequence>
<protein>
    <recommendedName>
        <fullName evidence="10">ABC transporter permease</fullName>
    </recommendedName>
</protein>
<evidence type="ECO:0000256" key="4">
    <source>
        <dbReference type="ARBA" id="ARBA00022989"/>
    </source>
</evidence>